<dbReference type="SUPFAM" id="SSF52540">
    <property type="entry name" value="P-loop containing nucleoside triphosphate hydrolases"/>
    <property type="match status" value="2"/>
</dbReference>
<dbReference type="GO" id="GO:0009035">
    <property type="term" value="F:type I site-specific deoxyribonuclease activity"/>
    <property type="evidence" value="ECO:0007669"/>
    <property type="project" value="UniProtKB-EC"/>
</dbReference>
<evidence type="ECO:0000256" key="5">
    <source>
        <dbReference type="ARBA" id="ARBA00022747"/>
    </source>
</evidence>
<comment type="function">
    <text evidence="10">Subunit R is required for both nuclease and ATPase activities, but not for modification.</text>
</comment>
<dbReference type="InterPro" id="IPR055180">
    <property type="entry name" value="HsdR_RecA-like_helicase_dom_2"/>
</dbReference>
<dbReference type="InterPro" id="IPR027417">
    <property type="entry name" value="P-loop_NTPase"/>
</dbReference>
<dbReference type="EMBL" id="JACNJH010000122">
    <property type="protein sequence ID" value="MBC8361118.1"/>
    <property type="molecule type" value="Genomic_DNA"/>
</dbReference>
<evidence type="ECO:0000256" key="2">
    <source>
        <dbReference type="ARBA" id="ARBA00008598"/>
    </source>
</evidence>
<dbReference type="CDD" id="cd18800">
    <property type="entry name" value="SF2_C_EcoR124I-like"/>
    <property type="match status" value="1"/>
</dbReference>
<dbReference type="Pfam" id="PF18766">
    <property type="entry name" value="SWI2_SNF2"/>
    <property type="match status" value="1"/>
</dbReference>
<dbReference type="GO" id="GO:0009307">
    <property type="term" value="P:DNA restriction-modification system"/>
    <property type="evidence" value="ECO:0007669"/>
    <property type="project" value="UniProtKB-KW"/>
</dbReference>
<evidence type="ECO:0000256" key="8">
    <source>
        <dbReference type="ARBA" id="ARBA00022840"/>
    </source>
</evidence>
<keyword evidence="3" id="KW-0540">Nuclease</keyword>
<feature type="non-terminal residue" evidence="12">
    <location>
        <position position="1"/>
    </location>
</feature>
<dbReference type="InterPro" id="IPR051268">
    <property type="entry name" value="Type-I_R_enzyme_R_subunit"/>
</dbReference>
<dbReference type="SMART" id="SM00487">
    <property type="entry name" value="DEXDc"/>
    <property type="match status" value="1"/>
</dbReference>
<keyword evidence="7 10" id="KW-0378">Hydrolase</keyword>
<dbReference type="PROSITE" id="PS51192">
    <property type="entry name" value="HELICASE_ATP_BIND_1"/>
    <property type="match status" value="1"/>
</dbReference>
<dbReference type="CDD" id="cd22332">
    <property type="entry name" value="HsdR_N"/>
    <property type="match status" value="1"/>
</dbReference>
<dbReference type="InterPro" id="IPR021810">
    <property type="entry name" value="T1RH-like_C"/>
</dbReference>
<accession>A0A8J6TLW9</accession>
<evidence type="ECO:0000313" key="12">
    <source>
        <dbReference type="EMBL" id="MBC8361118.1"/>
    </source>
</evidence>
<keyword evidence="9 10" id="KW-0238">DNA-binding</keyword>
<comment type="catalytic activity">
    <reaction evidence="1 10">
        <text>Endonucleolytic cleavage of DNA to give random double-stranded fragments with terminal 5'-phosphates, ATP is simultaneously hydrolyzed.</text>
        <dbReference type="EC" id="3.1.21.3"/>
    </reaction>
</comment>
<gene>
    <name evidence="12" type="ORF">H8E23_06950</name>
</gene>
<name>A0A8J6TLW9_9BACT</name>
<evidence type="ECO:0000256" key="4">
    <source>
        <dbReference type="ARBA" id="ARBA00022741"/>
    </source>
</evidence>
<organism evidence="12 13">
    <name type="scientific">Candidatus Desulfatibia profunda</name>
    <dbReference type="NCBI Taxonomy" id="2841695"/>
    <lineage>
        <taxon>Bacteria</taxon>
        <taxon>Pseudomonadati</taxon>
        <taxon>Thermodesulfobacteriota</taxon>
        <taxon>Desulfobacteria</taxon>
        <taxon>Desulfobacterales</taxon>
        <taxon>Desulfobacterales incertae sedis</taxon>
        <taxon>Candidatus Desulfatibia</taxon>
    </lineage>
</organism>
<protein>
    <recommendedName>
        <fullName evidence="10">Type I restriction enzyme endonuclease subunit</fullName>
        <shortName evidence="10">R protein</shortName>
        <ecNumber evidence="10">3.1.21.3</ecNumber>
    </recommendedName>
</protein>
<dbReference type="Proteomes" id="UP000603434">
    <property type="component" value="Unassembled WGS sequence"/>
</dbReference>
<sequence length="951" mass="108444">EGDTKSFTIDFIDWKNPENNFYHCTAEYKVERIGFQKHYIPDIVLFVNGIPLVVIECKRSAYTQTKKKPIDFAIDQLDDYQAKDGIPQLFLYSQLLLALARDKARYGTTGTARQFWAVWREELLDTPVKKLMDQPLDQEDIDKLLSLPFADVRNVYLSILEKGREVYEQDRALYALCRPERLLELAYKFILYDGGIKKIARYQQYFTVHDIMDRVMSAAANEPRPGGVVWHTQGSGKSLTMVMLAKSLALRPDILNPKVILVTDRIDLDHQICGTFRACGLEPKQANTGKHLVDLLLDHRSHVVTTLIHKFATAVSNRKLTRADRNTFVLVDEGHRSQYHEQHARMRPALKGACFIAFTGTPLAKSAKKNTFAQFGDLFRPPYTIARAVEDKAVVPLLYEGRHVPQEVEKNAIDGWFEKLTLGLTKDQQADLKRKFSTERQLNKATQKVRMIAWDVSLHYAMAYQGTGLKGQLVTPGKETALKYKQFIDEFGLVSTEVLISAPAVREGEDKGFEPSQTETAFWREMMDRYGSGKNYSKQLINAFKHGDSPEIIIVVDKLITGFDAPANTVLYLARKLKEHTLLQAIARVNRLHQGKEYGLILDYSGVIEELDQAIDFYSLLADYDRSDLEETVTYISDKAAELPQLHSNVWEIFSEVKGTKDPEVYEVHLRDADLRNKFYERFSLFARTLSLALSSTNFLETTPLKTINTYKTDLKFFQNLRAAVTQRYQETINFSEYEPKIKKLIDTHVGAGDVEQLCEPINLLDARERQQVLENNGVSVGAKADKIASATRHVIEQEIAKDPAFYRKFSKLLEEVIEAYHAGRLKALEALEKIKDISTKVITHTDDDIPSELIGKDLARRYFGCVSEALSEYGEAKDKPGTDIALQVSERITPYKIRDWRTNQDAINKMRGEIDDILFEVAEQYSLDLSLDDHDAIIDRCIEVAIANED</sequence>
<reference evidence="12 13" key="1">
    <citation type="submission" date="2020-08" db="EMBL/GenBank/DDBJ databases">
        <title>Bridging the membrane lipid divide: bacteria of the FCB group superphylum have the potential to synthesize archaeal ether lipids.</title>
        <authorList>
            <person name="Villanueva L."/>
            <person name="Von Meijenfeldt F.A.B."/>
            <person name="Westbye A.B."/>
            <person name="Yadav S."/>
            <person name="Hopmans E.C."/>
            <person name="Dutilh B.E."/>
            <person name="Sinninghe Damste J.S."/>
        </authorList>
    </citation>
    <scope>NUCLEOTIDE SEQUENCE [LARGE SCALE GENOMIC DNA]</scope>
    <source>
        <strain evidence="12">NIOZ-UU30</strain>
    </source>
</reference>
<evidence type="ECO:0000256" key="3">
    <source>
        <dbReference type="ARBA" id="ARBA00022722"/>
    </source>
</evidence>
<evidence type="ECO:0000259" key="11">
    <source>
        <dbReference type="PROSITE" id="PS51192"/>
    </source>
</evidence>
<evidence type="ECO:0000256" key="7">
    <source>
        <dbReference type="ARBA" id="ARBA00022801"/>
    </source>
</evidence>
<feature type="domain" description="Helicase ATP-binding" evidence="11">
    <location>
        <begin position="218"/>
        <end position="362"/>
    </location>
</feature>
<dbReference type="Pfam" id="PF22679">
    <property type="entry name" value="T1R_D3-like"/>
    <property type="match status" value="1"/>
</dbReference>
<evidence type="ECO:0000256" key="6">
    <source>
        <dbReference type="ARBA" id="ARBA00022759"/>
    </source>
</evidence>
<dbReference type="InterPro" id="IPR004473">
    <property type="entry name" value="Restrct_endonuc_typeI_HsdR"/>
</dbReference>
<dbReference type="NCBIfam" id="TIGR00348">
    <property type="entry name" value="hsdR"/>
    <property type="match status" value="1"/>
</dbReference>
<dbReference type="PANTHER" id="PTHR30195:SF15">
    <property type="entry name" value="TYPE I RESTRICTION ENZYME HINDI ENDONUCLEASE SUBUNIT"/>
    <property type="match status" value="1"/>
</dbReference>
<dbReference type="EC" id="3.1.21.3" evidence="10"/>
<evidence type="ECO:0000256" key="1">
    <source>
        <dbReference type="ARBA" id="ARBA00000851"/>
    </source>
</evidence>
<evidence type="ECO:0000256" key="10">
    <source>
        <dbReference type="RuleBase" id="RU364115"/>
    </source>
</evidence>
<dbReference type="Gene3D" id="3.40.50.300">
    <property type="entry name" value="P-loop containing nucleotide triphosphate hydrolases"/>
    <property type="match status" value="2"/>
</dbReference>
<dbReference type="InterPro" id="IPR014001">
    <property type="entry name" value="Helicase_ATP-bd"/>
</dbReference>
<dbReference type="Pfam" id="PF04313">
    <property type="entry name" value="HSDR_N"/>
    <property type="match status" value="1"/>
</dbReference>
<dbReference type="InterPro" id="IPR007409">
    <property type="entry name" value="Restrct_endonuc_type1_HsdR_N"/>
</dbReference>
<dbReference type="Gene3D" id="3.90.1570.50">
    <property type="match status" value="1"/>
</dbReference>
<keyword evidence="6 12" id="KW-0255">Endonuclease</keyword>
<dbReference type="InterPro" id="IPR040980">
    <property type="entry name" value="SWI2_SNF2"/>
</dbReference>
<keyword evidence="4 10" id="KW-0547">Nucleotide-binding</keyword>
<evidence type="ECO:0000256" key="9">
    <source>
        <dbReference type="ARBA" id="ARBA00023125"/>
    </source>
</evidence>
<dbReference type="GO" id="GO:0003677">
    <property type="term" value="F:DNA binding"/>
    <property type="evidence" value="ECO:0007669"/>
    <property type="project" value="UniProtKB-KW"/>
</dbReference>
<comment type="caution">
    <text evidence="12">The sequence shown here is derived from an EMBL/GenBank/DDBJ whole genome shotgun (WGS) entry which is preliminary data.</text>
</comment>
<proteinExistence type="inferred from homology"/>
<evidence type="ECO:0000313" key="13">
    <source>
        <dbReference type="Proteomes" id="UP000603434"/>
    </source>
</evidence>
<dbReference type="Pfam" id="PF11867">
    <property type="entry name" value="T1RH-like_C"/>
    <property type="match status" value="1"/>
</dbReference>
<keyword evidence="8 10" id="KW-0067">ATP-binding</keyword>
<dbReference type="AlphaFoldDB" id="A0A8J6TLW9"/>
<dbReference type="PANTHER" id="PTHR30195">
    <property type="entry name" value="TYPE I SITE-SPECIFIC DEOXYRIBONUCLEASE PROTEIN SUBUNIT M AND R"/>
    <property type="match status" value="1"/>
</dbReference>
<comment type="similarity">
    <text evidence="2 10">Belongs to the HsdR family.</text>
</comment>
<dbReference type="GO" id="GO:0005524">
    <property type="term" value="F:ATP binding"/>
    <property type="evidence" value="ECO:0007669"/>
    <property type="project" value="UniProtKB-KW"/>
</dbReference>
<comment type="subunit">
    <text evidence="10">The type I restriction/modification system is composed of three polypeptides R, M and S.</text>
</comment>
<keyword evidence="5 10" id="KW-0680">Restriction system</keyword>